<proteinExistence type="predicted"/>
<evidence type="ECO:0000313" key="1">
    <source>
        <dbReference type="EMBL" id="AFI65951.1"/>
    </source>
</evidence>
<reference evidence="1 2" key="1">
    <citation type="journal article" date="2012" name="PLoS ONE">
        <title>Evolution of Burkholderia pseudomallei in recurrent melioidosis.</title>
        <authorList>
            <person name="Hayden H.S."/>
            <person name="Lim R."/>
            <person name="Brittnacher M.J."/>
            <person name="Sims E.H."/>
            <person name="Ramage E.R."/>
            <person name="Fong C."/>
            <person name="Wu Z."/>
            <person name="Crist E."/>
            <person name="Chang J."/>
            <person name="Zhou Y."/>
            <person name="Radey M."/>
            <person name="Rohmer L."/>
            <person name="Haugen E."/>
            <person name="Gillett W."/>
            <person name="Wuthiekanun V."/>
            <person name="Peacock S.J."/>
            <person name="Kaul R."/>
            <person name="Miller S.I."/>
            <person name="Manoil C."/>
            <person name="Jacobs M.A."/>
        </authorList>
    </citation>
    <scope>NUCLEOTIDE SEQUENCE [LARGE SCALE GENOMIC DNA]</scope>
    <source>
        <strain evidence="1 2">1026b</strain>
    </source>
</reference>
<dbReference type="AlphaFoldDB" id="A0A0H3HJ51"/>
<name>A0A0H3HJ51_BURP2</name>
<dbReference type="Proteomes" id="UP000010087">
    <property type="component" value="Chromosome 1"/>
</dbReference>
<sequence length="53" mass="5793">MSGILSRLGKTARLRLSTGYSQLQNLPALLCGVKTVTTDSFTRRRHSVDTPST</sequence>
<accession>A0A0H3HJ51</accession>
<gene>
    <name evidence="1" type="ordered locus">BP1026B_I1309</name>
</gene>
<organism evidence="1 2">
    <name type="scientific">Burkholderia pseudomallei (strain 1026b)</name>
    <dbReference type="NCBI Taxonomy" id="884204"/>
    <lineage>
        <taxon>Bacteria</taxon>
        <taxon>Pseudomonadati</taxon>
        <taxon>Pseudomonadota</taxon>
        <taxon>Betaproteobacteria</taxon>
        <taxon>Burkholderiales</taxon>
        <taxon>Burkholderiaceae</taxon>
        <taxon>Burkholderia</taxon>
        <taxon>pseudomallei group</taxon>
    </lineage>
</organism>
<dbReference type="KEGG" id="bpz:BP1026B_I1309"/>
<protein>
    <submittedName>
        <fullName evidence="1">Uncharacterized protein</fullName>
    </submittedName>
</protein>
<evidence type="ECO:0000313" key="2">
    <source>
        <dbReference type="Proteomes" id="UP000010087"/>
    </source>
</evidence>
<dbReference type="EMBL" id="CP002833">
    <property type="protein sequence ID" value="AFI65951.1"/>
    <property type="molecule type" value="Genomic_DNA"/>
</dbReference>